<dbReference type="InterPro" id="IPR050109">
    <property type="entry name" value="HTH-type_TetR-like_transc_reg"/>
</dbReference>
<comment type="caution">
    <text evidence="7">The sequence shown here is derived from an EMBL/GenBank/DDBJ whole genome shotgun (WGS) entry which is preliminary data.</text>
</comment>
<dbReference type="InterPro" id="IPR036271">
    <property type="entry name" value="Tet_transcr_reg_TetR-rel_C_sf"/>
</dbReference>
<keyword evidence="4" id="KW-0804">Transcription</keyword>
<dbReference type="InterPro" id="IPR001647">
    <property type="entry name" value="HTH_TetR"/>
</dbReference>
<feature type="DNA-binding region" description="H-T-H motif" evidence="5">
    <location>
        <begin position="33"/>
        <end position="52"/>
    </location>
</feature>
<sequence>MVRKTKEDTQQTYDALLDAAEIVFCEKGVSNTTLNDVASAAGMTRGAIYWHFKDKKELFHALCDRAFLPIEILLNEITSTPIEDPMAAIRQLYVHFIQQATGNPRQTKVFDIIFHRCEKTAEMETFIEEREGKRECLCKVQEIFELAVAQGVLPIDTDTWIAVQITHSFLIGLVHEWLIDTNAYDLGAHGEAMIDVMLAGLSAKPPRKKI</sequence>
<dbReference type="GO" id="GO:0000976">
    <property type="term" value="F:transcription cis-regulatory region binding"/>
    <property type="evidence" value="ECO:0007669"/>
    <property type="project" value="TreeGrafter"/>
</dbReference>
<dbReference type="EMBL" id="JACOFZ010000001">
    <property type="protein sequence ID" value="MBC3880416.1"/>
    <property type="molecule type" value="Genomic_DNA"/>
</dbReference>
<proteinExistence type="predicted"/>
<dbReference type="SUPFAM" id="SSF48498">
    <property type="entry name" value="Tetracyclin repressor-like, C-terminal domain"/>
    <property type="match status" value="1"/>
</dbReference>
<dbReference type="PROSITE" id="PS50977">
    <property type="entry name" value="HTH_TETR_2"/>
    <property type="match status" value="1"/>
</dbReference>
<keyword evidence="3 5" id="KW-0238">DNA-binding</keyword>
<keyword evidence="1" id="KW-0678">Repressor</keyword>
<evidence type="ECO:0000256" key="3">
    <source>
        <dbReference type="ARBA" id="ARBA00023125"/>
    </source>
</evidence>
<evidence type="ECO:0000256" key="2">
    <source>
        <dbReference type="ARBA" id="ARBA00023015"/>
    </source>
</evidence>
<dbReference type="PANTHER" id="PTHR30055:SF240">
    <property type="entry name" value="HTH-TYPE TRANSCRIPTIONAL REGULATOR ACRR"/>
    <property type="match status" value="1"/>
</dbReference>
<reference evidence="7" key="1">
    <citation type="submission" date="2020-08" db="EMBL/GenBank/DDBJ databases">
        <title>Novel species isolated from subtropical streams in China.</title>
        <authorList>
            <person name="Lu H."/>
        </authorList>
    </citation>
    <scope>NUCLEOTIDE SEQUENCE</scope>
    <source>
        <strain evidence="7">LX22W</strain>
    </source>
</reference>
<dbReference type="PRINTS" id="PR00455">
    <property type="entry name" value="HTHTETR"/>
</dbReference>
<dbReference type="SUPFAM" id="SSF46689">
    <property type="entry name" value="Homeodomain-like"/>
    <property type="match status" value="1"/>
</dbReference>
<dbReference type="AlphaFoldDB" id="A0A923HMA9"/>
<dbReference type="PANTHER" id="PTHR30055">
    <property type="entry name" value="HTH-TYPE TRANSCRIPTIONAL REGULATOR RUTR"/>
    <property type="match status" value="1"/>
</dbReference>
<evidence type="ECO:0000256" key="5">
    <source>
        <dbReference type="PROSITE-ProRule" id="PRU00335"/>
    </source>
</evidence>
<gene>
    <name evidence="7" type="ORF">H8K36_03440</name>
</gene>
<dbReference type="Proteomes" id="UP000627446">
    <property type="component" value="Unassembled WGS sequence"/>
</dbReference>
<keyword evidence="2" id="KW-0805">Transcription regulation</keyword>
<organism evidence="7 8">
    <name type="scientific">Undibacterium nitidum</name>
    <dbReference type="NCBI Taxonomy" id="2762298"/>
    <lineage>
        <taxon>Bacteria</taxon>
        <taxon>Pseudomonadati</taxon>
        <taxon>Pseudomonadota</taxon>
        <taxon>Betaproteobacteria</taxon>
        <taxon>Burkholderiales</taxon>
        <taxon>Oxalobacteraceae</taxon>
        <taxon>Undibacterium</taxon>
    </lineage>
</organism>
<evidence type="ECO:0000313" key="7">
    <source>
        <dbReference type="EMBL" id="MBC3880416.1"/>
    </source>
</evidence>
<evidence type="ECO:0000259" key="6">
    <source>
        <dbReference type="PROSITE" id="PS50977"/>
    </source>
</evidence>
<accession>A0A923HMA9</accession>
<name>A0A923HMA9_9BURK</name>
<protein>
    <submittedName>
        <fullName evidence="7">TetR family transcriptional regulator</fullName>
    </submittedName>
</protein>
<dbReference type="Pfam" id="PF08361">
    <property type="entry name" value="TetR_C_2"/>
    <property type="match status" value="1"/>
</dbReference>
<dbReference type="InterPro" id="IPR009057">
    <property type="entry name" value="Homeodomain-like_sf"/>
</dbReference>
<evidence type="ECO:0000256" key="1">
    <source>
        <dbReference type="ARBA" id="ARBA00022491"/>
    </source>
</evidence>
<feature type="domain" description="HTH tetR-type" evidence="6">
    <location>
        <begin position="10"/>
        <end position="70"/>
    </location>
</feature>
<keyword evidence="8" id="KW-1185">Reference proteome</keyword>
<dbReference type="InterPro" id="IPR013572">
    <property type="entry name" value="Tscrpt_reg_MAATS_C"/>
</dbReference>
<dbReference type="GO" id="GO:0003700">
    <property type="term" value="F:DNA-binding transcription factor activity"/>
    <property type="evidence" value="ECO:0007669"/>
    <property type="project" value="TreeGrafter"/>
</dbReference>
<evidence type="ECO:0000256" key="4">
    <source>
        <dbReference type="ARBA" id="ARBA00023163"/>
    </source>
</evidence>
<evidence type="ECO:0000313" key="8">
    <source>
        <dbReference type="Proteomes" id="UP000627446"/>
    </source>
</evidence>
<dbReference type="RefSeq" id="WP_186915068.1">
    <property type="nucleotide sequence ID" value="NZ_JACOFZ010000001.1"/>
</dbReference>
<dbReference type="Gene3D" id="1.10.357.10">
    <property type="entry name" value="Tetracycline Repressor, domain 2"/>
    <property type="match status" value="1"/>
</dbReference>
<dbReference type="Pfam" id="PF00440">
    <property type="entry name" value="TetR_N"/>
    <property type="match status" value="1"/>
</dbReference>